<keyword evidence="3" id="KW-1185">Reference proteome</keyword>
<comment type="caution">
    <text evidence="2">The sequence shown here is derived from an EMBL/GenBank/DDBJ whole genome shotgun (WGS) entry which is preliminary data.</text>
</comment>
<dbReference type="OrthoDB" id="2507450at2759"/>
<gene>
    <name evidence="2" type="ORF">CCHL11_07776</name>
</gene>
<reference evidence="2 3" key="1">
    <citation type="submission" date="2016-11" db="EMBL/GenBank/DDBJ databases">
        <title>Draft Genome Assembly of Colletotrichum chlorophyti a pathogen of herbaceous plants.</title>
        <authorList>
            <person name="Gan P."/>
            <person name="Narusaka M."/>
            <person name="Tsushima A."/>
            <person name="Narusaka Y."/>
            <person name="Takano Y."/>
            <person name="Shirasu K."/>
        </authorList>
    </citation>
    <scope>NUCLEOTIDE SEQUENCE [LARGE SCALE GENOMIC DNA]</scope>
    <source>
        <strain evidence="2 3">NTL11</strain>
    </source>
</reference>
<name>A0A1Q8RNI5_9PEZI</name>
<accession>A0A1Q8RNI5</accession>
<organism evidence="2 3">
    <name type="scientific">Colletotrichum chlorophyti</name>
    <dbReference type="NCBI Taxonomy" id="708187"/>
    <lineage>
        <taxon>Eukaryota</taxon>
        <taxon>Fungi</taxon>
        <taxon>Dikarya</taxon>
        <taxon>Ascomycota</taxon>
        <taxon>Pezizomycotina</taxon>
        <taxon>Sordariomycetes</taxon>
        <taxon>Hypocreomycetidae</taxon>
        <taxon>Glomerellales</taxon>
        <taxon>Glomerellaceae</taxon>
        <taxon>Colletotrichum</taxon>
    </lineage>
</organism>
<feature type="chain" id="PRO_5013203460" evidence="1">
    <location>
        <begin position="22"/>
        <end position="159"/>
    </location>
</feature>
<dbReference type="STRING" id="708187.A0A1Q8RNI5"/>
<feature type="signal peptide" evidence="1">
    <location>
        <begin position="1"/>
        <end position="21"/>
    </location>
</feature>
<dbReference type="EMBL" id="MPGH01000155">
    <property type="protein sequence ID" value="OLN85743.1"/>
    <property type="molecule type" value="Genomic_DNA"/>
</dbReference>
<evidence type="ECO:0000313" key="3">
    <source>
        <dbReference type="Proteomes" id="UP000186583"/>
    </source>
</evidence>
<dbReference type="AlphaFoldDB" id="A0A1Q8RNI5"/>
<dbReference type="Proteomes" id="UP000186583">
    <property type="component" value="Unassembled WGS sequence"/>
</dbReference>
<evidence type="ECO:0000256" key="1">
    <source>
        <dbReference type="SAM" id="SignalP"/>
    </source>
</evidence>
<sequence length="159" mass="17121">MRTAAFNVFSVVVFALAGVMALDITDELNMGWRMGLLPRQGSQDLQTFEGDLGGAKASAITKSNDPDRPFEVDGDTFEVDADRVAYAQPDFQTAAGRACDNQKNKCAEAANNGPSKFDVSQCDEQNQKCKEAGQSSTKQTFGEPVFAGTDGNFDIFCDP</sequence>
<evidence type="ECO:0000313" key="2">
    <source>
        <dbReference type="EMBL" id="OLN85743.1"/>
    </source>
</evidence>
<protein>
    <submittedName>
        <fullName evidence="2">Uncharacterized protein</fullName>
    </submittedName>
</protein>
<keyword evidence="1" id="KW-0732">Signal</keyword>
<proteinExistence type="predicted"/>